<comment type="caution">
    <text evidence="1">The sequence shown here is derived from an EMBL/GenBank/DDBJ whole genome shotgun (WGS) entry which is preliminary data.</text>
</comment>
<evidence type="ECO:0000313" key="1">
    <source>
        <dbReference type="EMBL" id="KAG2314576.1"/>
    </source>
</evidence>
<keyword evidence="2" id="KW-1185">Reference proteome</keyword>
<protein>
    <submittedName>
        <fullName evidence="1">Uncharacterized protein</fullName>
    </submittedName>
</protein>
<accession>A0A8X7VNJ6</accession>
<sequence length="112" mass="12199">MDPERPGGRVGLARELIFERLLGLRSTLQHELFVLVLVRPGPIKNQSTAGVLYPAAEDMSRFGDVSRGHPTRYVGGEVGGVGVLGTYDVAESAVVETSFVSLEDVDILYLRR</sequence>
<evidence type="ECO:0000313" key="2">
    <source>
        <dbReference type="Proteomes" id="UP000886595"/>
    </source>
</evidence>
<name>A0A8X7VNJ6_BRACI</name>
<gene>
    <name evidence="1" type="ORF">Bca52824_017698</name>
</gene>
<reference evidence="1 2" key="1">
    <citation type="submission" date="2020-02" db="EMBL/GenBank/DDBJ databases">
        <authorList>
            <person name="Ma Q."/>
            <person name="Huang Y."/>
            <person name="Song X."/>
            <person name="Pei D."/>
        </authorList>
    </citation>
    <scope>NUCLEOTIDE SEQUENCE [LARGE SCALE GENOMIC DNA]</scope>
    <source>
        <strain evidence="1">Sxm20200214</strain>
        <tissue evidence="1">Leaf</tissue>
    </source>
</reference>
<dbReference type="Proteomes" id="UP000886595">
    <property type="component" value="Unassembled WGS sequence"/>
</dbReference>
<dbReference type="EMBL" id="JAAMPC010000004">
    <property type="protein sequence ID" value="KAG2314576.1"/>
    <property type="molecule type" value="Genomic_DNA"/>
</dbReference>
<dbReference type="AlphaFoldDB" id="A0A8X7VNJ6"/>
<proteinExistence type="predicted"/>
<organism evidence="1 2">
    <name type="scientific">Brassica carinata</name>
    <name type="common">Ethiopian mustard</name>
    <name type="synonym">Abyssinian cabbage</name>
    <dbReference type="NCBI Taxonomy" id="52824"/>
    <lineage>
        <taxon>Eukaryota</taxon>
        <taxon>Viridiplantae</taxon>
        <taxon>Streptophyta</taxon>
        <taxon>Embryophyta</taxon>
        <taxon>Tracheophyta</taxon>
        <taxon>Spermatophyta</taxon>
        <taxon>Magnoliopsida</taxon>
        <taxon>eudicotyledons</taxon>
        <taxon>Gunneridae</taxon>
        <taxon>Pentapetalae</taxon>
        <taxon>rosids</taxon>
        <taxon>malvids</taxon>
        <taxon>Brassicales</taxon>
        <taxon>Brassicaceae</taxon>
        <taxon>Brassiceae</taxon>
        <taxon>Brassica</taxon>
    </lineage>
</organism>